<protein>
    <recommendedName>
        <fullName evidence="2 5">Methionyl-tRNA formyltransferase</fullName>
        <ecNumber evidence="2 5">2.1.2.9</ecNumber>
    </recommendedName>
</protein>
<feature type="domain" description="Formyl transferase C-terminal" evidence="7">
    <location>
        <begin position="204"/>
        <end position="300"/>
    </location>
</feature>
<evidence type="ECO:0000256" key="2">
    <source>
        <dbReference type="ARBA" id="ARBA00012261"/>
    </source>
</evidence>
<comment type="function">
    <text evidence="5">Attaches a formyl group to the free amino group of methionyl-tRNA(fMet). The formyl group appears to play a dual role in the initiator identity of N-formylmethionyl-tRNA by promoting its recognition by IF2 and preventing the misappropriation of this tRNA by the elongation apparatus.</text>
</comment>
<dbReference type="Pfam" id="PF00551">
    <property type="entry name" value="Formyl_trans_N"/>
    <property type="match status" value="1"/>
</dbReference>
<proteinExistence type="inferred from homology"/>
<dbReference type="InterPro" id="IPR005793">
    <property type="entry name" value="Formyl_trans_C"/>
</dbReference>
<dbReference type="InterPro" id="IPR036477">
    <property type="entry name" value="Formyl_transf_N_sf"/>
</dbReference>
<dbReference type="CDD" id="cd08704">
    <property type="entry name" value="Met_tRNA_FMT_C"/>
    <property type="match status" value="1"/>
</dbReference>
<keyword evidence="9" id="KW-1185">Reference proteome</keyword>
<dbReference type="PANTHER" id="PTHR11138">
    <property type="entry name" value="METHIONYL-TRNA FORMYLTRANSFERASE"/>
    <property type="match status" value="1"/>
</dbReference>
<dbReference type="GO" id="GO:0004479">
    <property type="term" value="F:methionyl-tRNA formyltransferase activity"/>
    <property type="evidence" value="ECO:0007669"/>
    <property type="project" value="UniProtKB-UniRule"/>
</dbReference>
<dbReference type="PANTHER" id="PTHR11138:SF5">
    <property type="entry name" value="METHIONYL-TRNA FORMYLTRANSFERASE, MITOCHONDRIAL"/>
    <property type="match status" value="1"/>
</dbReference>
<feature type="domain" description="Formyl transferase N-terminal" evidence="6">
    <location>
        <begin position="4"/>
        <end position="176"/>
    </location>
</feature>
<accession>A0A0H4IXJ5</accession>
<feature type="binding site" evidence="5">
    <location>
        <begin position="109"/>
        <end position="112"/>
    </location>
    <ligand>
        <name>(6S)-5,6,7,8-tetrahydrofolate</name>
        <dbReference type="ChEBI" id="CHEBI:57453"/>
    </ligand>
</feature>
<comment type="similarity">
    <text evidence="1 5">Belongs to the Fmt family.</text>
</comment>
<evidence type="ECO:0000259" key="7">
    <source>
        <dbReference type="Pfam" id="PF02911"/>
    </source>
</evidence>
<dbReference type="CDD" id="cd08646">
    <property type="entry name" value="FMT_core_Met-tRNA-FMT_N"/>
    <property type="match status" value="1"/>
</dbReference>
<dbReference type="SUPFAM" id="SSF53328">
    <property type="entry name" value="Formyltransferase"/>
    <property type="match status" value="1"/>
</dbReference>
<dbReference type="InterPro" id="IPR041711">
    <property type="entry name" value="Met-tRNA-FMT_N"/>
</dbReference>
<dbReference type="Proteomes" id="UP000066549">
    <property type="component" value="Chromosome"/>
</dbReference>
<dbReference type="InterPro" id="IPR002376">
    <property type="entry name" value="Formyl_transf_N"/>
</dbReference>
<dbReference type="InterPro" id="IPR005794">
    <property type="entry name" value="Fmt"/>
</dbReference>
<dbReference type="HAMAP" id="MF_00182">
    <property type="entry name" value="Formyl_trans"/>
    <property type="match status" value="1"/>
</dbReference>
<dbReference type="NCBIfam" id="TIGR00460">
    <property type="entry name" value="fmt"/>
    <property type="match status" value="1"/>
</dbReference>
<evidence type="ECO:0000256" key="5">
    <source>
        <dbReference type="HAMAP-Rule" id="MF_00182"/>
    </source>
</evidence>
<dbReference type="InterPro" id="IPR044135">
    <property type="entry name" value="Met-tRNA-FMT_C"/>
</dbReference>
<evidence type="ECO:0000256" key="1">
    <source>
        <dbReference type="ARBA" id="ARBA00010699"/>
    </source>
</evidence>
<keyword evidence="3 5" id="KW-0808">Transferase</keyword>
<comment type="catalytic activity">
    <reaction evidence="5">
        <text>L-methionyl-tRNA(fMet) + (6R)-10-formyltetrahydrofolate = N-formyl-L-methionyl-tRNA(fMet) + (6S)-5,6,7,8-tetrahydrofolate + H(+)</text>
        <dbReference type="Rhea" id="RHEA:24380"/>
        <dbReference type="Rhea" id="RHEA-COMP:9952"/>
        <dbReference type="Rhea" id="RHEA-COMP:9953"/>
        <dbReference type="ChEBI" id="CHEBI:15378"/>
        <dbReference type="ChEBI" id="CHEBI:57453"/>
        <dbReference type="ChEBI" id="CHEBI:78530"/>
        <dbReference type="ChEBI" id="CHEBI:78844"/>
        <dbReference type="ChEBI" id="CHEBI:195366"/>
        <dbReference type="EC" id="2.1.2.9"/>
    </reaction>
</comment>
<evidence type="ECO:0000259" key="6">
    <source>
        <dbReference type="Pfam" id="PF00551"/>
    </source>
</evidence>
<evidence type="ECO:0000256" key="4">
    <source>
        <dbReference type="ARBA" id="ARBA00022917"/>
    </source>
</evidence>
<dbReference type="EMBL" id="CP011002">
    <property type="protein sequence ID" value="AKO65696.1"/>
    <property type="molecule type" value="Genomic_DNA"/>
</dbReference>
<dbReference type="EC" id="2.1.2.9" evidence="2 5"/>
<evidence type="ECO:0000256" key="3">
    <source>
        <dbReference type="ARBA" id="ARBA00022679"/>
    </source>
</evidence>
<dbReference type="OrthoDB" id="9802815at2"/>
<name>A0A0H4IXJ5_9PROT</name>
<dbReference type="SUPFAM" id="SSF50486">
    <property type="entry name" value="FMT C-terminal domain-like"/>
    <property type="match status" value="1"/>
</dbReference>
<keyword evidence="4 5" id="KW-0648">Protein biosynthesis</keyword>
<dbReference type="PATRIC" id="fig|1623450.3.peg.569"/>
<evidence type="ECO:0000313" key="8">
    <source>
        <dbReference type="EMBL" id="AKO65696.1"/>
    </source>
</evidence>
<dbReference type="Pfam" id="PF02911">
    <property type="entry name" value="Formyl_trans_C"/>
    <property type="match status" value="1"/>
</dbReference>
<dbReference type="InterPro" id="IPR011034">
    <property type="entry name" value="Formyl_transferase-like_C_sf"/>
</dbReference>
<gene>
    <name evidence="5" type="primary">fmt</name>
    <name evidence="8" type="ORF">VI33_02870</name>
</gene>
<evidence type="ECO:0000313" key="9">
    <source>
        <dbReference type="Proteomes" id="UP000066549"/>
    </source>
</evidence>
<organism evidence="8 9">
    <name type="scientific">Methylophilales bacterium MBRS-H7</name>
    <dbReference type="NCBI Taxonomy" id="1623450"/>
    <lineage>
        <taxon>Bacteria</taxon>
        <taxon>Pseudomonadati</taxon>
        <taxon>Pseudomonadota</taxon>
        <taxon>Betaproteobacteria</taxon>
        <taxon>Nitrosomonadales</taxon>
        <taxon>OM43 clade</taxon>
    </lineage>
</organism>
<dbReference type="Gene3D" id="3.40.50.12230">
    <property type="match status" value="1"/>
</dbReference>
<dbReference type="AlphaFoldDB" id="A0A0H4IXJ5"/>
<reference evidence="8 9" key="1">
    <citation type="submission" date="2015-03" db="EMBL/GenBank/DDBJ databases">
        <title>Comparative analysis of the OM43 clade including a novel species from Red Sea uncovers genomic and metabolic diversity among marine methylotrophs.</title>
        <authorList>
            <person name="Jimenez-Infante F."/>
            <person name="Ngugi D.K."/>
            <person name="Vinu M."/>
            <person name="Alam I."/>
            <person name="Kamau A."/>
            <person name="Blom J."/>
            <person name="Bajic V.B."/>
            <person name="Stingl U."/>
        </authorList>
    </citation>
    <scope>NUCLEOTIDE SEQUENCE [LARGE SCALE GENOMIC DNA]</scope>
    <source>
        <strain evidence="8 9">MBRSH7</strain>
    </source>
</reference>
<sequence length="311" mass="34992">MLKIVYAGTPEFALPCLKKINDSDMEIIAVLTQPDRPAGRGMKIKESPIKKYAKDNQLLYFQPEKIDEEFTKSIKELRPDVLIVAAYGIILPKHFIDIFPKKAFNIHASILPKWRGAAPIQRAIMYGDNQIGVTIMEVVEKLDAGNIFLIKSFDRDPNKTSGDYFEILSNDGADLMMQHLNNIQLGLRIESIVQVEEAVTYAKKISKSEAYLNLENKAENIVNTVMALNPFPVSRISFRQKEVKIFHAELTNISSVENQPGSINLSDDLLVATSDFYIKINSIQISGGHTLTGKDFIKNYQLKPAENFSNV</sequence>